<dbReference type="Proteomes" id="UP000581189">
    <property type="component" value="Unassembled WGS sequence"/>
</dbReference>
<proteinExistence type="predicted"/>
<dbReference type="EMBL" id="JACJFN010000002">
    <property type="protein sequence ID" value="MBB1519534.1"/>
    <property type="molecule type" value="Genomic_DNA"/>
</dbReference>
<accession>A0A7W4H3J7</accession>
<evidence type="ECO:0000313" key="1">
    <source>
        <dbReference type="EMBL" id="MBB1519534.1"/>
    </source>
</evidence>
<protein>
    <submittedName>
        <fullName evidence="1">Uncharacterized protein</fullName>
    </submittedName>
</protein>
<keyword evidence="2" id="KW-1185">Reference proteome</keyword>
<name>A0A7W4H3J7_9GAMM</name>
<dbReference type="AlphaFoldDB" id="A0A7W4H3J7"/>
<sequence>MQAGKGVFGLPPSAPPAAFIERLGSPTAELPLRQGRRGLLYGNSLLLEFEGETLREVRCWKLEQFTDDLFLGWLQQVEPRADMQGFVVDDRLRLGMPRAQVSALLVGLEGDGDERSDVRIKNGQQLWLGYGAAPDYHLGDDPEQQVLVSITVQFNAH</sequence>
<reference evidence="1 2" key="1">
    <citation type="submission" date="2020-08" db="EMBL/GenBank/DDBJ databases">
        <authorList>
            <person name="Kim C.M."/>
        </authorList>
    </citation>
    <scope>NUCLEOTIDE SEQUENCE [LARGE SCALE GENOMIC DNA]</scope>
    <source>
        <strain evidence="1 2">SR9</strain>
    </source>
</reference>
<comment type="caution">
    <text evidence="1">The sequence shown here is derived from an EMBL/GenBank/DDBJ whole genome shotgun (WGS) entry which is preliminary data.</text>
</comment>
<organism evidence="1 2">
    <name type="scientific">Aquipseudomonas guryensis</name>
    <dbReference type="NCBI Taxonomy" id="2759165"/>
    <lineage>
        <taxon>Bacteria</taxon>
        <taxon>Pseudomonadati</taxon>
        <taxon>Pseudomonadota</taxon>
        <taxon>Gammaproteobacteria</taxon>
        <taxon>Pseudomonadales</taxon>
        <taxon>Pseudomonadaceae</taxon>
        <taxon>Aquipseudomonas</taxon>
    </lineage>
</organism>
<gene>
    <name evidence="1" type="ORF">H3H45_09820</name>
</gene>
<evidence type="ECO:0000313" key="2">
    <source>
        <dbReference type="Proteomes" id="UP000581189"/>
    </source>
</evidence>